<dbReference type="InterPro" id="IPR007372">
    <property type="entry name" value="Lipid/polyisoprenoid-bd_YceI"/>
</dbReference>
<dbReference type="EMBL" id="CP007030">
    <property type="protein sequence ID" value="AHF02078.1"/>
    <property type="molecule type" value="Genomic_DNA"/>
</dbReference>
<dbReference type="Gene3D" id="2.40.128.110">
    <property type="entry name" value="Lipid/polyisoprenoid-binding, YceI-like"/>
    <property type="match status" value="1"/>
</dbReference>
<dbReference type="SMART" id="SM00867">
    <property type="entry name" value="YceI"/>
    <property type="match status" value="1"/>
</dbReference>
<dbReference type="InParanoid" id="W0DXR9"/>
<dbReference type="STRING" id="717772.THIAE_10185"/>
<dbReference type="Proteomes" id="UP000005380">
    <property type="component" value="Chromosome"/>
</dbReference>
<gene>
    <name evidence="3" type="ORF">THIAE_10185</name>
</gene>
<dbReference type="eggNOG" id="COG2353">
    <property type="taxonomic scope" value="Bacteria"/>
</dbReference>
<dbReference type="AlphaFoldDB" id="W0DXR9"/>
<keyword evidence="1" id="KW-0732">Signal</keyword>
<feature type="signal peptide" evidence="1">
    <location>
        <begin position="1"/>
        <end position="22"/>
    </location>
</feature>
<dbReference type="NCBIfam" id="NF002994">
    <property type="entry name" value="PRK03757.1"/>
    <property type="match status" value="1"/>
</dbReference>
<reference evidence="3 4" key="1">
    <citation type="submission" date="2013-12" db="EMBL/GenBank/DDBJ databases">
        <authorList>
            <consortium name="DOE Joint Genome Institute"/>
            <person name="Kappler U."/>
            <person name="Huntemann M."/>
            <person name="Han J."/>
            <person name="Chen A."/>
            <person name="Kyrpides N."/>
            <person name="Mavromatis K."/>
            <person name="Markowitz V."/>
            <person name="Palaniappan K."/>
            <person name="Ivanova N."/>
            <person name="Schaumberg A."/>
            <person name="Pati A."/>
            <person name="Liolios K."/>
            <person name="Nordberg H.P."/>
            <person name="Cantor M.N."/>
            <person name="Hua S.X."/>
            <person name="Woyke T."/>
        </authorList>
    </citation>
    <scope>NUCLEOTIDE SEQUENCE [LARGE SCALE GENOMIC DNA]</scope>
    <source>
        <strain evidence="4">AL2</strain>
    </source>
</reference>
<dbReference type="PANTHER" id="PTHR34406">
    <property type="entry name" value="PROTEIN YCEI"/>
    <property type="match status" value="1"/>
</dbReference>
<dbReference type="Pfam" id="PF04264">
    <property type="entry name" value="YceI"/>
    <property type="match status" value="1"/>
</dbReference>
<dbReference type="OrthoDB" id="9811006at2"/>
<organism evidence="3 4">
    <name type="scientific">Thiomicrospira aerophila AL3</name>
    <dbReference type="NCBI Taxonomy" id="717772"/>
    <lineage>
        <taxon>Bacteria</taxon>
        <taxon>Pseudomonadati</taxon>
        <taxon>Pseudomonadota</taxon>
        <taxon>Gammaproteobacteria</taxon>
        <taxon>Thiotrichales</taxon>
        <taxon>Piscirickettsiaceae</taxon>
        <taxon>Thiomicrospira</taxon>
    </lineage>
</organism>
<dbReference type="InterPro" id="IPR036761">
    <property type="entry name" value="TTHA0802/YceI-like_sf"/>
</dbReference>
<evidence type="ECO:0000259" key="2">
    <source>
        <dbReference type="SMART" id="SM00867"/>
    </source>
</evidence>
<dbReference type="HOGENOM" id="CLU_071003_1_2_6"/>
<evidence type="ECO:0000256" key="1">
    <source>
        <dbReference type="SAM" id="SignalP"/>
    </source>
</evidence>
<feature type="domain" description="Lipid/polyisoprenoid-binding YceI-like" evidence="2">
    <location>
        <begin position="26"/>
        <end position="191"/>
    </location>
</feature>
<feature type="chain" id="PRO_5004787143" description="Lipid/polyisoprenoid-binding YceI-like domain-containing protein" evidence="1">
    <location>
        <begin position="23"/>
        <end position="194"/>
    </location>
</feature>
<evidence type="ECO:0000313" key="4">
    <source>
        <dbReference type="Proteomes" id="UP000005380"/>
    </source>
</evidence>
<dbReference type="RefSeq" id="WP_006460115.1">
    <property type="nucleotide sequence ID" value="NZ_CP007030.1"/>
</dbReference>
<accession>W0DXR9</accession>
<name>W0DXR9_9GAMM</name>
<dbReference type="KEGG" id="tao:THIAE_10185"/>
<proteinExistence type="predicted"/>
<dbReference type="FunCoup" id="W0DXR9">
    <property type="interactions" value="83"/>
</dbReference>
<protein>
    <recommendedName>
        <fullName evidence="2">Lipid/polyisoprenoid-binding YceI-like domain-containing protein</fullName>
    </recommendedName>
</protein>
<dbReference type="PANTHER" id="PTHR34406:SF1">
    <property type="entry name" value="PROTEIN YCEI"/>
    <property type="match status" value="1"/>
</dbReference>
<sequence length="194" mass="21699">MTKFKSLAMATALFAVSPWALANPTTYDIDIPGMHAAINFKVNHLGFSWLTGRFDTFEGYFIHDETNPANEKVEVRIDTRSVNSNHGERDEHLRSDDFLNVERFPEAKFVSTSVTNQPDGTKLIKGDFTLNGVTKPIEIVAKKIGEGTDPWGGHRAGFEGRAEFKMADFNFKMDLGPTSSTVYLDLHVEGIKRD</sequence>
<dbReference type="SUPFAM" id="SSF101874">
    <property type="entry name" value="YceI-like"/>
    <property type="match status" value="1"/>
</dbReference>
<evidence type="ECO:0000313" key="3">
    <source>
        <dbReference type="EMBL" id="AHF02078.1"/>
    </source>
</evidence>
<keyword evidence="4" id="KW-1185">Reference proteome</keyword>